<dbReference type="Gene3D" id="3.40.50.1820">
    <property type="entry name" value="alpha/beta hydrolase"/>
    <property type="match status" value="1"/>
</dbReference>
<dbReference type="STRING" id="211165.GCA_000317285_00452"/>
<dbReference type="PANTHER" id="PTHR11487">
    <property type="entry name" value="THIOESTERASE"/>
    <property type="match status" value="1"/>
</dbReference>
<dbReference type="Proteomes" id="UP000268857">
    <property type="component" value="Unassembled WGS sequence"/>
</dbReference>
<proteinExistence type="inferred from homology"/>
<feature type="domain" description="Thioesterase" evidence="2">
    <location>
        <begin position="23"/>
        <end position="246"/>
    </location>
</feature>
<name>A0A433NKF4_CHLFR</name>
<dbReference type="InterPro" id="IPR001031">
    <property type="entry name" value="Thioesterase"/>
</dbReference>
<dbReference type="InterPro" id="IPR012223">
    <property type="entry name" value="TEII"/>
</dbReference>
<evidence type="ECO:0000259" key="2">
    <source>
        <dbReference type="Pfam" id="PF00975"/>
    </source>
</evidence>
<dbReference type="RefSeq" id="WP_016873029.1">
    <property type="nucleotide sequence ID" value="NZ_AJLN01000037.1"/>
</dbReference>
<comment type="similarity">
    <text evidence="1">Belongs to the thioesterase family.</text>
</comment>
<keyword evidence="4" id="KW-1185">Reference proteome</keyword>
<evidence type="ECO:0000313" key="3">
    <source>
        <dbReference type="EMBL" id="RUR83159.1"/>
    </source>
</evidence>
<gene>
    <name evidence="3" type="ORF">PCC6912_25330</name>
</gene>
<reference evidence="3 4" key="1">
    <citation type="journal article" date="2019" name="Genome Biol. Evol.">
        <title>Day and night: Metabolic profiles and evolutionary relationships of six axenic non-marine cyanobacteria.</title>
        <authorList>
            <person name="Will S.E."/>
            <person name="Henke P."/>
            <person name="Boedeker C."/>
            <person name="Huang S."/>
            <person name="Brinkmann H."/>
            <person name="Rohde M."/>
            <person name="Jarek M."/>
            <person name="Friedl T."/>
            <person name="Seufert S."/>
            <person name="Schumacher M."/>
            <person name="Overmann J."/>
            <person name="Neumann-Schaal M."/>
            <person name="Petersen J."/>
        </authorList>
    </citation>
    <scope>NUCLEOTIDE SEQUENCE [LARGE SCALE GENOMIC DNA]</scope>
    <source>
        <strain evidence="3 4">PCC 6912</strain>
    </source>
</reference>
<dbReference type="OrthoDB" id="2213423at2"/>
<dbReference type="AlphaFoldDB" id="A0A433NKF4"/>
<evidence type="ECO:0000313" key="4">
    <source>
        <dbReference type="Proteomes" id="UP000268857"/>
    </source>
</evidence>
<dbReference type="GO" id="GO:0008610">
    <property type="term" value="P:lipid biosynthetic process"/>
    <property type="evidence" value="ECO:0007669"/>
    <property type="project" value="TreeGrafter"/>
</dbReference>
<evidence type="ECO:0000256" key="1">
    <source>
        <dbReference type="ARBA" id="ARBA00007169"/>
    </source>
</evidence>
<dbReference type="Pfam" id="PF00975">
    <property type="entry name" value="Thioesterase"/>
    <property type="match status" value="1"/>
</dbReference>
<protein>
    <submittedName>
        <fullName evidence="3">Thioesterase</fullName>
    </submittedName>
</protein>
<dbReference type="InterPro" id="IPR029058">
    <property type="entry name" value="AB_hydrolase_fold"/>
</dbReference>
<dbReference type="EMBL" id="RSCJ01000008">
    <property type="protein sequence ID" value="RUR83159.1"/>
    <property type="molecule type" value="Genomic_DNA"/>
</dbReference>
<dbReference type="SUPFAM" id="SSF53474">
    <property type="entry name" value="alpha/beta-Hydrolases"/>
    <property type="match status" value="1"/>
</dbReference>
<accession>A0A433NKF4</accession>
<organism evidence="3 4">
    <name type="scientific">Chlorogloeopsis fritschii PCC 6912</name>
    <dbReference type="NCBI Taxonomy" id="211165"/>
    <lineage>
        <taxon>Bacteria</taxon>
        <taxon>Bacillati</taxon>
        <taxon>Cyanobacteriota</taxon>
        <taxon>Cyanophyceae</taxon>
        <taxon>Nostocales</taxon>
        <taxon>Chlorogloeopsidaceae</taxon>
        <taxon>Chlorogloeopsis</taxon>
    </lineage>
</organism>
<dbReference type="PANTHER" id="PTHR11487:SF0">
    <property type="entry name" value="S-ACYL FATTY ACID SYNTHASE THIOESTERASE, MEDIUM CHAIN"/>
    <property type="match status" value="1"/>
</dbReference>
<comment type="caution">
    <text evidence="3">The sequence shown here is derived from an EMBL/GenBank/DDBJ whole genome shotgun (WGS) entry which is preliminary data.</text>
</comment>
<sequence length="258" mass="29187">MTNTQFLNSLITCPKPNPQASVRLFCFPYAGGSSLIFRQWRDYLPATIELCPVEIPGRGTQMKSPPFTRLEPLVRAIASAIQPYLDKPFAFFGHSMGGLVSFELTRLLRKQYGISPNYLFISGRCAPQVPNSEPPIHNLPEQEFLEELRRFNGTPTSVLENSELMQLFLPILRADFAVLETYVYAEQPPLNCPITVCGGLQDQEVSYDQLLAWQEQTCNSFSVHMLPGDHFFVHSSQQQLLEIISRTMNEFSHLSPAD</sequence>